<evidence type="ECO:0000256" key="8">
    <source>
        <dbReference type="HAMAP-Rule" id="MF_00917"/>
    </source>
</evidence>
<dbReference type="PANTHER" id="PTHR42836">
    <property type="entry name" value="7-CARBOXY-7-DEAZAGUANINE SYNTHASE"/>
    <property type="match status" value="1"/>
</dbReference>
<evidence type="ECO:0000256" key="5">
    <source>
        <dbReference type="ARBA" id="ARBA00023004"/>
    </source>
</evidence>
<evidence type="ECO:0000256" key="2">
    <source>
        <dbReference type="ARBA" id="ARBA00022691"/>
    </source>
</evidence>
<feature type="binding site" evidence="8">
    <location>
        <position position="28"/>
    </location>
    <ligand>
        <name>substrate</name>
    </ligand>
</feature>
<sequence length="231" mass="26700">MSSANIQEIFRSIQGEGLYSGVPAIFVRFSECNLRCGYCDTKRSWRKTKHCLYQPVEFSRRQVRVPNDISAEDCADMIFWLAPQGLVSFTGGEPLLQAKYIAEVIKLLGTKYTYLIETNGTLPQALKYLPEQKNIVYSVDLKNQKFVSFYKAIPKKSQKYIKIVLEKDLDITNILAMLKSLRVASATNPLFLQPIDNKLDKKQLQKWMYILDKSGYKYRITPQIHKSLRLK</sequence>
<dbReference type="Proteomes" id="UP000282196">
    <property type="component" value="Unassembled WGS sequence"/>
</dbReference>
<comment type="pathway">
    <text evidence="8">Purine metabolism; 7-cyano-7-deazaguanine biosynthesis.</text>
</comment>
<keyword evidence="8" id="KW-0671">Queuosine biosynthesis</keyword>
<evidence type="ECO:0000259" key="9">
    <source>
        <dbReference type="PROSITE" id="PS51918"/>
    </source>
</evidence>
<dbReference type="GO" id="GO:1904047">
    <property type="term" value="F:S-adenosyl-L-methionine binding"/>
    <property type="evidence" value="ECO:0007669"/>
    <property type="project" value="UniProtKB-UniRule"/>
</dbReference>
<keyword evidence="1 8" id="KW-0004">4Fe-4S</keyword>
<dbReference type="InterPro" id="IPR024924">
    <property type="entry name" value="7-CO-7-deazaguanine_synth-like"/>
</dbReference>
<evidence type="ECO:0000256" key="4">
    <source>
        <dbReference type="ARBA" id="ARBA00022842"/>
    </source>
</evidence>
<comment type="cofactor">
    <cofactor evidence="8">
        <name>S-adenosyl-L-methionine</name>
        <dbReference type="ChEBI" id="CHEBI:59789"/>
    </cofactor>
    <text evidence="8">Binds 1 S-adenosyl-L-methionine per subunit.</text>
</comment>
<feature type="binding site" evidence="8">
    <location>
        <position position="36"/>
    </location>
    <ligand>
        <name>[4Fe-4S] cluster</name>
        <dbReference type="ChEBI" id="CHEBI:49883"/>
        <note>4Fe-4S-S-AdoMet</note>
    </ligand>
</feature>
<evidence type="ECO:0000256" key="1">
    <source>
        <dbReference type="ARBA" id="ARBA00022485"/>
    </source>
</evidence>
<dbReference type="CDD" id="cd01335">
    <property type="entry name" value="Radical_SAM"/>
    <property type="match status" value="1"/>
</dbReference>
<feature type="binding site" evidence="8">
    <location>
        <position position="90"/>
    </location>
    <ligand>
        <name>substrate</name>
    </ligand>
</feature>
<comment type="subunit">
    <text evidence="8">Homodimer.</text>
</comment>
<feature type="domain" description="Radical SAM core" evidence="9">
    <location>
        <begin position="19"/>
        <end position="231"/>
    </location>
</feature>
<keyword evidence="3 8" id="KW-0479">Metal-binding</keyword>
<feature type="binding site" evidence="8">
    <location>
        <begin position="38"/>
        <end position="40"/>
    </location>
    <ligand>
        <name>S-adenosyl-L-methionine</name>
        <dbReference type="ChEBI" id="CHEBI:59789"/>
    </ligand>
</feature>
<dbReference type="InterPro" id="IPR013785">
    <property type="entry name" value="Aldolase_TIM"/>
</dbReference>
<gene>
    <name evidence="8 10" type="primary">queE</name>
    <name evidence="10" type="ORF">RDn1_106</name>
</gene>
<dbReference type="UniPathway" id="UPA00391"/>
<evidence type="ECO:0000256" key="3">
    <source>
        <dbReference type="ARBA" id="ARBA00022723"/>
    </source>
</evidence>
<dbReference type="PROSITE" id="PS51918">
    <property type="entry name" value="RADICAL_SAM"/>
    <property type="match status" value="1"/>
</dbReference>
<proteinExistence type="inferred from homology"/>
<dbReference type="GO" id="GO:0008616">
    <property type="term" value="P:tRNA queuosine(34) biosynthetic process"/>
    <property type="evidence" value="ECO:0007669"/>
    <property type="project" value="UniProtKB-UniRule"/>
</dbReference>
<accession>A0A388TJF4</accession>
<dbReference type="HAMAP" id="MF_00917">
    <property type="entry name" value="QueE"/>
    <property type="match status" value="1"/>
</dbReference>
<dbReference type="GO" id="GO:0000287">
    <property type="term" value="F:magnesium ion binding"/>
    <property type="evidence" value="ECO:0007669"/>
    <property type="project" value="UniProtKB-UniRule"/>
</dbReference>
<reference evidence="10 11" key="1">
    <citation type="journal article" date="2019" name="ISME J.">
        <title>Genome analyses of uncultured TG2/ZB3 bacteria in 'Margulisbacteria' specifically attached to ectosymbiotic spirochetes of protists in the termite gut.</title>
        <authorList>
            <person name="Utami Y.D."/>
            <person name="Kuwahara H."/>
            <person name="Igai K."/>
            <person name="Murakami T."/>
            <person name="Sugaya K."/>
            <person name="Morikawa T."/>
            <person name="Nagura Y."/>
            <person name="Yuki M."/>
            <person name="Deevong P."/>
            <person name="Inoue T."/>
            <person name="Kihara K."/>
            <person name="Lo N."/>
            <person name="Yamada A."/>
            <person name="Ohkuma M."/>
            <person name="Hongoh Y."/>
        </authorList>
    </citation>
    <scope>NUCLEOTIDE SEQUENCE [LARGE SCALE GENOMIC DNA]</scope>
    <source>
        <strain evidence="10">RsDinE6-01</strain>
    </source>
</reference>
<evidence type="ECO:0000256" key="7">
    <source>
        <dbReference type="ARBA" id="ARBA00023239"/>
    </source>
</evidence>
<dbReference type="SFLD" id="SFLDS00029">
    <property type="entry name" value="Radical_SAM"/>
    <property type="match status" value="1"/>
</dbReference>
<comment type="cofactor">
    <cofactor evidence="8">
        <name>Mg(2+)</name>
        <dbReference type="ChEBI" id="CHEBI:18420"/>
    </cofactor>
</comment>
<dbReference type="PIRSF" id="PIRSF000370">
    <property type="entry name" value="QueE"/>
    <property type="match status" value="1"/>
</dbReference>
<dbReference type="GO" id="GO:0016840">
    <property type="term" value="F:carbon-nitrogen lyase activity"/>
    <property type="evidence" value="ECO:0007669"/>
    <property type="project" value="UniProtKB-UniRule"/>
</dbReference>
<dbReference type="SUPFAM" id="SSF102114">
    <property type="entry name" value="Radical SAM enzymes"/>
    <property type="match status" value="1"/>
</dbReference>
<feature type="binding site" evidence="8">
    <location>
        <position position="39"/>
    </location>
    <ligand>
        <name>[4Fe-4S] cluster</name>
        <dbReference type="ChEBI" id="CHEBI:49883"/>
        <note>4Fe-4S-S-AdoMet</note>
    </ligand>
</feature>
<dbReference type="EC" id="4.3.99.3" evidence="8"/>
<comment type="cofactor">
    <cofactor evidence="8">
        <name>[4Fe-4S] cluster</name>
        <dbReference type="ChEBI" id="CHEBI:49883"/>
    </cofactor>
    <text evidence="8">Binds 1 [4Fe-4S] cluster. The cluster is coordinated with 3 cysteines and an exchangeable S-adenosyl-L-methionine.</text>
</comment>
<dbReference type="Pfam" id="PF04055">
    <property type="entry name" value="Radical_SAM"/>
    <property type="match status" value="1"/>
</dbReference>
<evidence type="ECO:0000313" key="11">
    <source>
        <dbReference type="Proteomes" id="UP000282196"/>
    </source>
</evidence>
<evidence type="ECO:0000313" key="10">
    <source>
        <dbReference type="EMBL" id="GBR77447.1"/>
    </source>
</evidence>
<dbReference type="Gene3D" id="3.20.20.70">
    <property type="entry name" value="Aldolase class I"/>
    <property type="match status" value="1"/>
</dbReference>
<keyword evidence="5 8" id="KW-0408">Iron</keyword>
<feature type="binding site" evidence="8">
    <location>
        <position position="32"/>
    </location>
    <ligand>
        <name>[4Fe-4S] cluster</name>
        <dbReference type="ChEBI" id="CHEBI:49883"/>
        <note>4Fe-4S-S-AdoMet</note>
    </ligand>
</feature>
<dbReference type="InterPro" id="IPR007197">
    <property type="entry name" value="rSAM"/>
</dbReference>
<keyword evidence="2 8" id="KW-0949">S-adenosyl-L-methionine</keyword>
<dbReference type="EMBL" id="BGZP01000002">
    <property type="protein sequence ID" value="GBR77447.1"/>
    <property type="molecule type" value="Genomic_DNA"/>
</dbReference>
<comment type="caution">
    <text evidence="8">Lacks conserved residue(s) required for the propagation of feature annotation.</text>
</comment>
<dbReference type="PANTHER" id="PTHR42836:SF1">
    <property type="entry name" value="7-CARBOXY-7-DEAZAGUANINE SYNTHASE"/>
    <property type="match status" value="1"/>
</dbReference>
<comment type="similarity">
    <text evidence="8">Belongs to the radical SAM superfamily. 7-carboxy-7-deazaguanine synthase family.</text>
</comment>
<comment type="caution">
    <text evidence="10">The sequence shown here is derived from an EMBL/GenBank/DDBJ whole genome shotgun (WGS) entry which is preliminary data.</text>
</comment>
<feature type="binding site" evidence="8">
    <location>
        <position position="92"/>
    </location>
    <ligand>
        <name>S-adenosyl-L-methionine</name>
        <dbReference type="ChEBI" id="CHEBI:59789"/>
    </ligand>
</feature>
<feature type="binding site" evidence="8">
    <location>
        <begin position="13"/>
        <end position="15"/>
    </location>
    <ligand>
        <name>substrate</name>
    </ligand>
</feature>
<dbReference type="InterPro" id="IPR058240">
    <property type="entry name" value="rSAM_sf"/>
</dbReference>
<organism evidence="10 11">
    <name type="scientific">Candidatus Termititenax dinenymphae</name>
    <dbReference type="NCBI Taxonomy" id="2218523"/>
    <lineage>
        <taxon>Bacteria</taxon>
        <taxon>Bacillati</taxon>
        <taxon>Candidatus Margulisiibacteriota</taxon>
        <taxon>Candidatus Termititenacia</taxon>
        <taxon>Candidatus Termititenacales</taxon>
        <taxon>Candidatus Termititenacaceae</taxon>
        <taxon>Candidatus Termititenax</taxon>
    </lineage>
</organism>
<comment type="catalytic activity">
    <reaction evidence="8">
        <text>6-carboxy-5,6,7,8-tetrahydropterin + H(+) = 7-carboxy-7-carbaguanine + NH4(+)</text>
        <dbReference type="Rhea" id="RHEA:27974"/>
        <dbReference type="ChEBI" id="CHEBI:15378"/>
        <dbReference type="ChEBI" id="CHEBI:28938"/>
        <dbReference type="ChEBI" id="CHEBI:61032"/>
        <dbReference type="ChEBI" id="CHEBI:61036"/>
        <dbReference type="EC" id="4.3.99.3"/>
    </reaction>
</comment>
<name>A0A388TJF4_9BACT</name>
<protein>
    <recommendedName>
        <fullName evidence="8">7-carboxy-7-deazaguanine synthase</fullName>
        <shortName evidence="8">CDG synthase</shortName>
        <ecNumber evidence="8">4.3.99.3</ecNumber>
    </recommendedName>
    <alternativeName>
        <fullName evidence="8">Queuosine biosynthesis protein QueE</fullName>
    </alternativeName>
</protein>
<evidence type="ECO:0000256" key="6">
    <source>
        <dbReference type="ARBA" id="ARBA00023014"/>
    </source>
</evidence>
<keyword evidence="4 8" id="KW-0460">Magnesium</keyword>
<keyword evidence="6 8" id="KW-0411">Iron-sulfur</keyword>
<dbReference type="GO" id="GO:0051539">
    <property type="term" value="F:4 iron, 4 sulfur cluster binding"/>
    <property type="evidence" value="ECO:0007669"/>
    <property type="project" value="UniProtKB-UniRule"/>
</dbReference>
<dbReference type="AlphaFoldDB" id="A0A388TJF4"/>
<comment type="function">
    <text evidence="8">Catalyzes the complex heterocyclic radical-mediated conversion of 6-carboxy-5,6,7,8-tetrahydropterin (CPH4) to 7-carboxy-7-deazaguanine (CDG), a step common to the biosynthetic pathways of all 7-deazapurine-containing compounds.</text>
</comment>
<feature type="binding site" evidence="8">
    <location>
        <begin position="193"/>
        <end position="196"/>
    </location>
    <ligand>
        <name>S-adenosyl-L-methionine</name>
        <dbReference type="ChEBI" id="CHEBI:59789"/>
    </ligand>
</feature>
<keyword evidence="11" id="KW-1185">Reference proteome</keyword>
<feature type="binding site" evidence="8">
    <location>
        <position position="41"/>
    </location>
    <ligand>
        <name>Mg(2+)</name>
        <dbReference type="ChEBI" id="CHEBI:18420"/>
    </ligand>
</feature>
<keyword evidence="7 8" id="KW-0456">Lyase</keyword>